<organism evidence="4 5">
    <name type="scientific">Pedobacter changchengzhani</name>
    <dbReference type="NCBI Taxonomy" id="2529274"/>
    <lineage>
        <taxon>Bacteria</taxon>
        <taxon>Pseudomonadati</taxon>
        <taxon>Bacteroidota</taxon>
        <taxon>Sphingobacteriia</taxon>
        <taxon>Sphingobacteriales</taxon>
        <taxon>Sphingobacteriaceae</taxon>
        <taxon>Pedobacter</taxon>
    </lineage>
</organism>
<dbReference type="InterPro" id="IPR028098">
    <property type="entry name" value="Glyco_trans_4-like_N"/>
</dbReference>
<keyword evidence="5" id="KW-1185">Reference proteome</keyword>
<dbReference type="PANTHER" id="PTHR46401:SF2">
    <property type="entry name" value="GLYCOSYLTRANSFERASE WBBK-RELATED"/>
    <property type="match status" value="1"/>
</dbReference>
<dbReference type="RefSeq" id="WP_133261755.1">
    <property type="nucleotide sequence ID" value="NZ_SJCY01000003.1"/>
</dbReference>
<evidence type="ECO:0000313" key="5">
    <source>
        <dbReference type="Proteomes" id="UP000295668"/>
    </source>
</evidence>
<feature type="domain" description="Glycosyl transferase family 1" evidence="2">
    <location>
        <begin position="224"/>
        <end position="374"/>
    </location>
</feature>
<dbReference type="PANTHER" id="PTHR46401">
    <property type="entry name" value="GLYCOSYLTRANSFERASE WBBK-RELATED"/>
    <property type="match status" value="1"/>
</dbReference>
<proteinExistence type="predicted"/>
<comment type="caution">
    <text evidence="4">The sequence shown here is derived from an EMBL/GenBank/DDBJ whole genome shotgun (WGS) entry which is preliminary data.</text>
</comment>
<evidence type="ECO:0000259" key="2">
    <source>
        <dbReference type="Pfam" id="PF00534"/>
    </source>
</evidence>
<dbReference type="Pfam" id="PF00534">
    <property type="entry name" value="Glycos_transf_1"/>
    <property type="match status" value="1"/>
</dbReference>
<dbReference type="AlphaFoldDB" id="A0A4R5MNV8"/>
<sequence length="405" mass="45830">MKAESEKQTLKAESPELDQSSFGLSALSFNLKIGFDGKRAANNLTGLGNYSRSLIEQLATKYPKNDYFVYTPTVKSSFQIDTFFNNEHVKLKLPKNGSFLWRSFNIIKDLINDRVEIYHGLSHEIPFAIQHTKVKSIVTIHDLIFLRFPQYFKFIDRKLYEWKSKSACKRADKIIAISEKTKSDIVDLYGVNPNKIEVIYQSCDEIFKTPLAEIALNKIRLTYNLPKKYILNVGTIEERKNLKLIVQALKSVDNNYKLVVIGKQTSYFKTVEKEIAKLGLADSIIFLKNIPFADLPGIYQMATIFAYPSFYEGFGIPIIEALYSGIPVIAATGSCLEEAGGPDSLYVSPTDSAELAKAINKILSSTELQKDMKVKGLDFVKKFDSQLVTQQLMESYIELLKNSTP</sequence>
<keyword evidence="1 4" id="KW-0808">Transferase</keyword>
<dbReference type="Proteomes" id="UP000295668">
    <property type="component" value="Unassembled WGS sequence"/>
</dbReference>
<feature type="domain" description="Glycosyltransferase subfamily 4-like N-terminal" evidence="3">
    <location>
        <begin position="46"/>
        <end position="201"/>
    </location>
</feature>
<reference evidence="4 5" key="1">
    <citation type="submission" date="2019-02" db="EMBL/GenBank/DDBJ databases">
        <title>Pedobacter sp. nov., a novel speices isolated from soil of pinguins habitat in Antarcitica.</title>
        <authorList>
            <person name="He R.-H."/>
        </authorList>
    </citation>
    <scope>NUCLEOTIDE SEQUENCE [LARGE SCALE GENOMIC DNA]</scope>
    <source>
        <strain evidence="4 5">E01020</strain>
    </source>
</reference>
<dbReference type="CDD" id="cd03809">
    <property type="entry name" value="GT4_MtfB-like"/>
    <property type="match status" value="1"/>
</dbReference>
<name>A0A4R5MNV8_9SPHI</name>
<protein>
    <submittedName>
        <fullName evidence="4">Glycosyltransferase family 1 protein</fullName>
    </submittedName>
</protein>
<dbReference type="OrthoDB" id="9801609at2"/>
<evidence type="ECO:0000256" key="1">
    <source>
        <dbReference type="ARBA" id="ARBA00022679"/>
    </source>
</evidence>
<dbReference type="GO" id="GO:0016757">
    <property type="term" value="F:glycosyltransferase activity"/>
    <property type="evidence" value="ECO:0007669"/>
    <property type="project" value="InterPro"/>
</dbReference>
<dbReference type="InterPro" id="IPR001296">
    <property type="entry name" value="Glyco_trans_1"/>
</dbReference>
<evidence type="ECO:0000259" key="3">
    <source>
        <dbReference type="Pfam" id="PF13439"/>
    </source>
</evidence>
<gene>
    <name evidence="4" type="ORF">EZJ43_05870</name>
</gene>
<dbReference type="SUPFAM" id="SSF53756">
    <property type="entry name" value="UDP-Glycosyltransferase/glycogen phosphorylase"/>
    <property type="match status" value="1"/>
</dbReference>
<dbReference type="GO" id="GO:0009103">
    <property type="term" value="P:lipopolysaccharide biosynthetic process"/>
    <property type="evidence" value="ECO:0007669"/>
    <property type="project" value="TreeGrafter"/>
</dbReference>
<accession>A0A4R5MNV8</accession>
<evidence type="ECO:0000313" key="4">
    <source>
        <dbReference type="EMBL" id="TDG36809.1"/>
    </source>
</evidence>
<dbReference type="Pfam" id="PF13439">
    <property type="entry name" value="Glyco_transf_4"/>
    <property type="match status" value="1"/>
</dbReference>
<dbReference type="EMBL" id="SJCY01000003">
    <property type="protein sequence ID" value="TDG36809.1"/>
    <property type="molecule type" value="Genomic_DNA"/>
</dbReference>
<dbReference type="Gene3D" id="3.40.50.2000">
    <property type="entry name" value="Glycogen Phosphorylase B"/>
    <property type="match status" value="2"/>
</dbReference>